<dbReference type="RefSeq" id="WP_161895687.1">
    <property type="nucleotide sequence ID" value="NZ_BJOV01000005.1"/>
</dbReference>
<dbReference type="EMBL" id="BJOV01000005">
    <property type="protein sequence ID" value="GEE01896.1"/>
    <property type="molecule type" value="Genomic_DNA"/>
</dbReference>
<dbReference type="OrthoDB" id="9777444at2"/>
<sequence length="625" mass="67640">MTTRPEVTRLVLFKHGIAYLERRGATEGSFDLTFRASEMNDVLKSLAVGIVDGAVTVESLDYAAPSDPDDDLERRNLSLPTGDALIGLLRVARGRTVEAFTGAGSTSGEVIGVQEDNDRRQLVLWTSGRVELVDLAGVTGVRFADDQTGDDISYLVDRSRAATAGDTRTVTVALSGPSHDVAVSYIVQAPVWRVSYRLICDGDAIDLVAVGIVHNPIDEDLDGIDLTLTTGRPSSFEIDLYRDRRVARATVDDVDYETGPPPIYQSFGVEAVPAAMSAPTGAAPKTRSLGAVFDGRSAEAAEVGEQFEYRVRGAVSLKRGMASMVPLVTARLTGARRERFWRPGSSPEPDIVAAFDNSTDAVLEAGPVVVYDENSYAGEAMMPFTARGAGVRLAFGKDPAITCRSMPRHSSVTTRVRIGDGALLQEVRSETATTIAIVNKGDADREVIVELPITDQTTAMTADEYISAYEETDVYRRYRIDVPAHSRADVTAGEYRVAERWTSYTDIRHQALADWLARSVLDRATFDALQAVLRHHDKAAELDAVVDDLRSEYDHNIAEQDRLTKQLDVLRNEGSEGRVRESAVARLVALQQRTDEIDAAVAATTADAAAERAAADSALADATTT</sequence>
<organism evidence="1 2">
    <name type="scientific">Gordonia spumicola</name>
    <dbReference type="NCBI Taxonomy" id="589161"/>
    <lineage>
        <taxon>Bacteria</taxon>
        <taxon>Bacillati</taxon>
        <taxon>Actinomycetota</taxon>
        <taxon>Actinomycetes</taxon>
        <taxon>Mycobacteriales</taxon>
        <taxon>Gordoniaceae</taxon>
        <taxon>Gordonia</taxon>
    </lineage>
</organism>
<proteinExistence type="predicted"/>
<evidence type="ECO:0000313" key="2">
    <source>
        <dbReference type="Proteomes" id="UP000444960"/>
    </source>
</evidence>
<reference evidence="2" key="1">
    <citation type="submission" date="2019-06" db="EMBL/GenBank/DDBJ databases">
        <title>Gordonia isolated from sludge of a wastewater treatment plant.</title>
        <authorList>
            <person name="Tamura T."/>
            <person name="Aoyama K."/>
            <person name="Kang Y."/>
            <person name="Saito S."/>
            <person name="Akiyama N."/>
            <person name="Yazawa K."/>
            <person name="Gonoi T."/>
            <person name="Mikami Y."/>
        </authorList>
    </citation>
    <scope>NUCLEOTIDE SEQUENCE [LARGE SCALE GENOMIC DNA]</scope>
    <source>
        <strain evidence="2">NBRC 107696</strain>
    </source>
</reference>
<accession>A0A7I9V919</accession>
<dbReference type="AlphaFoldDB" id="A0A7I9V919"/>
<name>A0A7I9V919_9ACTN</name>
<comment type="caution">
    <text evidence="1">The sequence shown here is derived from an EMBL/GenBank/DDBJ whole genome shotgun (WGS) entry which is preliminary data.</text>
</comment>
<keyword evidence="2" id="KW-1185">Reference proteome</keyword>
<dbReference type="Proteomes" id="UP000444960">
    <property type="component" value="Unassembled WGS sequence"/>
</dbReference>
<evidence type="ECO:0000313" key="1">
    <source>
        <dbReference type="EMBL" id="GEE01896.1"/>
    </source>
</evidence>
<gene>
    <name evidence="1" type="ORF">nbrc107696_23420</name>
</gene>
<protein>
    <submittedName>
        <fullName evidence="1">Uncharacterized protein</fullName>
    </submittedName>
</protein>